<evidence type="ECO:0000313" key="7">
    <source>
        <dbReference type="EMBL" id="CAF9904710.1"/>
    </source>
</evidence>
<reference evidence="7" key="1">
    <citation type="submission" date="2021-03" db="EMBL/GenBank/DDBJ databases">
        <authorList>
            <person name="Tagirdzhanova G."/>
        </authorList>
    </citation>
    <scope>NUCLEOTIDE SEQUENCE</scope>
</reference>
<evidence type="ECO:0000313" key="8">
    <source>
        <dbReference type="Proteomes" id="UP000664169"/>
    </source>
</evidence>
<dbReference type="GO" id="GO:0004252">
    <property type="term" value="F:serine-type endopeptidase activity"/>
    <property type="evidence" value="ECO:0007669"/>
    <property type="project" value="TreeGrafter"/>
</dbReference>
<comment type="caution">
    <text evidence="7">The sequence shown here is derived from an EMBL/GenBank/DDBJ whole genome shotgun (WGS) entry which is preliminary data.</text>
</comment>
<dbReference type="Gene3D" id="3.40.50.1820">
    <property type="entry name" value="alpha/beta hydrolase"/>
    <property type="match status" value="1"/>
</dbReference>
<comment type="similarity">
    <text evidence="1">Belongs to the peptidase S9C family.</text>
</comment>
<keyword evidence="2" id="KW-0378">Hydrolase</keyword>
<protein>
    <recommendedName>
        <fullName evidence="4">Dipeptidyl-peptidase V</fullName>
    </recommendedName>
</protein>
<evidence type="ECO:0000256" key="1">
    <source>
        <dbReference type="ARBA" id="ARBA00010040"/>
    </source>
</evidence>
<feature type="region of interest" description="Disordered" evidence="5">
    <location>
        <begin position="1"/>
        <end position="20"/>
    </location>
</feature>
<dbReference type="InterPro" id="IPR001375">
    <property type="entry name" value="Peptidase_S9_cat"/>
</dbReference>
<evidence type="ECO:0000256" key="4">
    <source>
        <dbReference type="ARBA" id="ARBA00032829"/>
    </source>
</evidence>
<dbReference type="SUPFAM" id="SSF82171">
    <property type="entry name" value="DPP6 N-terminal domain-like"/>
    <property type="match status" value="1"/>
</dbReference>
<dbReference type="Gene3D" id="2.120.10.30">
    <property type="entry name" value="TolB, C-terminal domain"/>
    <property type="match status" value="1"/>
</dbReference>
<dbReference type="SUPFAM" id="SSF53474">
    <property type="entry name" value="alpha/beta-Hydrolases"/>
    <property type="match status" value="1"/>
</dbReference>
<evidence type="ECO:0000256" key="3">
    <source>
        <dbReference type="ARBA" id="ARBA00022825"/>
    </source>
</evidence>
<organism evidence="7 8">
    <name type="scientific">Gomphillus americanus</name>
    <dbReference type="NCBI Taxonomy" id="1940652"/>
    <lineage>
        <taxon>Eukaryota</taxon>
        <taxon>Fungi</taxon>
        <taxon>Dikarya</taxon>
        <taxon>Ascomycota</taxon>
        <taxon>Pezizomycotina</taxon>
        <taxon>Lecanoromycetes</taxon>
        <taxon>OSLEUM clade</taxon>
        <taxon>Ostropomycetidae</taxon>
        <taxon>Ostropales</taxon>
        <taxon>Graphidaceae</taxon>
        <taxon>Gomphilloideae</taxon>
        <taxon>Gomphillus</taxon>
    </lineage>
</organism>
<dbReference type="Pfam" id="PF00326">
    <property type="entry name" value="Peptidase_S9"/>
    <property type="match status" value="1"/>
</dbReference>
<evidence type="ECO:0000259" key="6">
    <source>
        <dbReference type="Pfam" id="PF00326"/>
    </source>
</evidence>
<evidence type="ECO:0000256" key="5">
    <source>
        <dbReference type="SAM" id="MobiDB-lite"/>
    </source>
</evidence>
<dbReference type="InterPro" id="IPR029058">
    <property type="entry name" value="AB_hydrolase_fold"/>
</dbReference>
<dbReference type="OrthoDB" id="43744at2759"/>
<gene>
    <name evidence="7" type="ORF">GOMPHAMPRED_002923</name>
</gene>
<feature type="domain" description="Peptidase S9 prolyl oligopeptidase catalytic" evidence="6">
    <location>
        <begin position="506"/>
        <end position="723"/>
    </location>
</feature>
<dbReference type="Pfam" id="PF07676">
    <property type="entry name" value="PD40"/>
    <property type="match status" value="1"/>
</dbReference>
<dbReference type="PANTHER" id="PTHR42776">
    <property type="entry name" value="SERINE PEPTIDASE S9 FAMILY MEMBER"/>
    <property type="match status" value="1"/>
</dbReference>
<dbReference type="PANTHER" id="PTHR42776:SF27">
    <property type="entry name" value="DIPEPTIDYL PEPTIDASE FAMILY MEMBER 6"/>
    <property type="match status" value="1"/>
</dbReference>
<dbReference type="GO" id="GO:0006508">
    <property type="term" value="P:proteolysis"/>
    <property type="evidence" value="ECO:0007669"/>
    <property type="project" value="InterPro"/>
</dbReference>
<keyword evidence="8" id="KW-1185">Reference proteome</keyword>
<dbReference type="InterPro" id="IPR011659">
    <property type="entry name" value="WD40"/>
</dbReference>
<dbReference type="Proteomes" id="UP000664169">
    <property type="component" value="Unassembled WGS sequence"/>
</dbReference>
<evidence type="ECO:0000256" key="2">
    <source>
        <dbReference type="ARBA" id="ARBA00022801"/>
    </source>
</evidence>
<proteinExistence type="inferred from homology"/>
<keyword evidence="3" id="KW-0720">Serine protease</keyword>
<dbReference type="EMBL" id="CAJPDQ010000002">
    <property type="protein sequence ID" value="CAF9904710.1"/>
    <property type="molecule type" value="Genomic_DNA"/>
</dbReference>
<name>A0A8H3EFK4_9LECA</name>
<sequence>MPHDVSPRVARGVRSKSKLDPSMQDLQKSRLWADISSHYSALEKPTFDMISQADDLVCAPDGKILSFTGSFWPTPDNASSELSGMPLMRVCCLDLSTKKLKVITRGPNNDRCARWSSDGTRMLFLSDRENKGVFQPYILNRESFGEAQLLTCLEGATVEYADWSPDGTKILLATAKCDVDSGDFTKSPNNAPWMPVVQSSSQEDQRRKLWVYEVESRQLTRIGAKNYNPWEACWAGNQRIVSISSASPGEESWYHSDVCAIDLEKAPEQEIRVHTHDHMGEIRQSGIPSATPDGTAVAFVRCLSSDRGIVAGDIRVVRLSNDLDIDHYKTYRISVGQVDVTDLKFVDNNTLMYIGVSGIGIVAGKVSLDWHGTKLQCSEFEELFKSSEGAAEWFYPKLSPLRGVSDPLFAIVLQSRTRPPAIGVVGKGKFYELHSFSHAGCDWFRSKVGDSRTISWKSTDGLEIQGLLDLPNHTVVKPYPLILHVHGGPTASWQNCWAGWAGWTLIQHLVSRGYAVLSPNPRGSSGRGQYFAEKVLGDIGGLETQDHLSGVDYLIKQGIADHARIGVMGASHGGFMANWLVSQDTRFKACVSIAAVNDWHSYAHSEATDHGNLTTNSHFTTNIRNFDPLFVQDNPYHIGNDSHYLTRSPISMAGQITTPVLQINGGADATVDQSQAKEFHNALCENGVESVLAIYPGEGHGIKAFPAVIDYTVRTVAWFEKWMPSDVVGSTEPEQNEL</sequence>
<accession>A0A8H3EFK4</accession>
<keyword evidence="3" id="KW-0645">Protease</keyword>
<dbReference type="AlphaFoldDB" id="A0A8H3EFK4"/>
<dbReference type="InterPro" id="IPR011042">
    <property type="entry name" value="6-blade_b-propeller_TolB-like"/>
</dbReference>